<dbReference type="PROSITE" id="PS51740">
    <property type="entry name" value="SPOVT_ABRB"/>
    <property type="match status" value="1"/>
</dbReference>
<dbReference type="EMBL" id="ACJM01000006">
    <property type="protein sequence ID" value="EEG77694.1"/>
    <property type="molecule type" value="Genomic_DNA"/>
</dbReference>
<dbReference type="Proteomes" id="UP000006443">
    <property type="component" value="Unassembled WGS sequence"/>
</dbReference>
<protein>
    <submittedName>
        <fullName evidence="3">Transcriptional regulator, AbrB family</fullName>
    </submittedName>
</protein>
<dbReference type="SUPFAM" id="SSF89447">
    <property type="entry name" value="AbrB/MazE/MraZ-like"/>
    <property type="match status" value="1"/>
</dbReference>
<dbReference type="InterPro" id="IPR052975">
    <property type="entry name" value="Repressor-like_regulatory"/>
</dbReference>
<dbReference type="NCBIfam" id="TIGR01439">
    <property type="entry name" value="lp_hng_hel_AbrB"/>
    <property type="match status" value="1"/>
</dbReference>
<keyword evidence="4" id="KW-1185">Reference proteome</keyword>
<dbReference type="eggNOG" id="COG2002">
    <property type="taxonomic scope" value="Bacteria"/>
</dbReference>
<keyword evidence="1" id="KW-0238">DNA-binding</keyword>
<dbReference type="InterPro" id="IPR007159">
    <property type="entry name" value="SpoVT-AbrB_dom"/>
</dbReference>
<dbReference type="Pfam" id="PF04014">
    <property type="entry name" value="MazE_antitoxin"/>
    <property type="match status" value="1"/>
</dbReference>
<evidence type="ECO:0000313" key="4">
    <source>
        <dbReference type="Proteomes" id="UP000006443"/>
    </source>
</evidence>
<accession>C0GG05</accession>
<sequence>MNKVKITSKGQITLPKQHRDQLMLREGDYLNVYIDNDSIVLKPESNKSEKEAIYEYCRKHGSKNTDLAEARRILAKVPYSLSEQVRKLREEE</sequence>
<dbReference type="AlphaFoldDB" id="C0GG05"/>
<dbReference type="OrthoDB" id="9811597at2"/>
<feature type="domain" description="SpoVT-AbrB" evidence="2">
    <location>
        <begin position="1"/>
        <end position="46"/>
    </location>
</feature>
<dbReference type="InterPro" id="IPR037914">
    <property type="entry name" value="SpoVT-AbrB_sf"/>
</dbReference>
<dbReference type="SMART" id="SM00966">
    <property type="entry name" value="SpoVT_AbrB"/>
    <property type="match status" value="1"/>
</dbReference>
<dbReference type="Gene3D" id="2.10.260.10">
    <property type="match status" value="1"/>
</dbReference>
<dbReference type="GO" id="GO:0003677">
    <property type="term" value="F:DNA binding"/>
    <property type="evidence" value="ECO:0007669"/>
    <property type="project" value="UniProtKB-UniRule"/>
</dbReference>
<dbReference type="STRING" id="555088.DealDRAFT_1414"/>
<organism evidence="3 4">
    <name type="scientific">Dethiobacter alkaliphilus AHT 1</name>
    <dbReference type="NCBI Taxonomy" id="555088"/>
    <lineage>
        <taxon>Bacteria</taxon>
        <taxon>Bacillati</taxon>
        <taxon>Bacillota</taxon>
        <taxon>Dethiobacteria</taxon>
        <taxon>Dethiobacterales</taxon>
        <taxon>Dethiobacteraceae</taxon>
        <taxon>Dethiobacter</taxon>
    </lineage>
</organism>
<dbReference type="PANTHER" id="PTHR34860">
    <property type="entry name" value="REPRESSOR-LIKE PROTEIN SSO7C3"/>
    <property type="match status" value="1"/>
</dbReference>
<evidence type="ECO:0000259" key="2">
    <source>
        <dbReference type="PROSITE" id="PS51740"/>
    </source>
</evidence>
<evidence type="ECO:0000313" key="3">
    <source>
        <dbReference type="EMBL" id="EEG77694.1"/>
    </source>
</evidence>
<name>C0GG05_DETAL</name>
<evidence type="ECO:0000256" key="1">
    <source>
        <dbReference type="PROSITE-ProRule" id="PRU01076"/>
    </source>
</evidence>
<dbReference type="PANTHER" id="PTHR34860:SF6">
    <property type="entry name" value="REPRESSOR-LIKE PROTEIN SSO7C3"/>
    <property type="match status" value="1"/>
</dbReference>
<gene>
    <name evidence="3" type="ORF">DealDRAFT_1414</name>
</gene>
<comment type="caution">
    <text evidence="3">The sequence shown here is derived from an EMBL/GenBank/DDBJ whole genome shotgun (WGS) entry which is preliminary data.</text>
</comment>
<proteinExistence type="predicted"/>
<reference evidence="3 4" key="1">
    <citation type="submission" date="2009-02" db="EMBL/GenBank/DDBJ databases">
        <title>Sequencing of the draft genome and assembly of Dethiobacter alkaliphilus AHT 1.</title>
        <authorList>
            <consortium name="US DOE Joint Genome Institute (JGI-PGF)"/>
            <person name="Lucas S."/>
            <person name="Copeland A."/>
            <person name="Lapidus A."/>
            <person name="Glavina del Rio T."/>
            <person name="Dalin E."/>
            <person name="Tice H."/>
            <person name="Bruce D."/>
            <person name="Goodwin L."/>
            <person name="Pitluck S."/>
            <person name="Larimer F."/>
            <person name="Land M.L."/>
            <person name="Hauser L."/>
            <person name="Muyzer G."/>
        </authorList>
    </citation>
    <scope>NUCLEOTIDE SEQUENCE [LARGE SCALE GENOMIC DNA]</scope>
    <source>
        <strain evidence="3 4">AHT 1</strain>
    </source>
</reference>
<dbReference type="RefSeq" id="WP_008516144.1">
    <property type="nucleotide sequence ID" value="NZ_ACJM01000006.1"/>
</dbReference>